<dbReference type="EMBL" id="JH603169">
    <property type="protein sequence ID" value="EIC21676.1"/>
    <property type="molecule type" value="Genomic_DNA"/>
</dbReference>
<keyword evidence="2" id="KW-1185">Reference proteome</keyword>
<reference evidence="1 2" key="2">
    <citation type="submission" date="2011-11" db="EMBL/GenBank/DDBJ databases">
        <authorList>
            <consortium name="US DOE Joint Genome Institute"/>
            <person name="Lucas S."/>
            <person name="Han J."/>
            <person name="Lapidus A."/>
            <person name="Cheng J.-F."/>
            <person name="Goodwin L."/>
            <person name="Pitluck S."/>
            <person name="Peters L."/>
            <person name="Ovchinnikova G."/>
            <person name="Zhang X."/>
            <person name="Detter J.C."/>
            <person name="Han C."/>
            <person name="Tapia R."/>
            <person name="Land M."/>
            <person name="Hauser L."/>
            <person name="Kyrpides N."/>
            <person name="Ivanova N."/>
            <person name="Pagani I."/>
            <person name="Vogl K."/>
            <person name="Liu Z."/>
            <person name="Overmann J."/>
            <person name="Frigaard N.-U."/>
            <person name="Bryant D."/>
            <person name="Woyke T."/>
        </authorList>
    </citation>
    <scope>NUCLEOTIDE SEQUENCE [LARGE SCALE GENOMIC DNA]</scope>
    <source>
        <strain evidence="1 2">970</strain>
    </source>
</reference>
<dbReference type="Proteomes" id="UP000002964">
    <property type="component" value="Unassembled WGS sequence"/>
</dbReference>
<dbReference type="RefSeq" id="WP_009148261.1">
    <property type="nucleotide sequence ID" value="NZ_CP121471.1"/>
</dbReference>
<organism evidence="1 2">
    <name type="scientific">Thiorhodovibrio frisius</name>
    <dbReference type="NCBI Taxonomy" id="631362"/>
    <lineage>
        <taxon>Bacteria</taxon>
        <taxon>Pseudomonadati</taxon>
        <taxon>Pseudomonadota</taxon>
        <taxon>Gammaproteobacteria</taxon>
        <taxon>Chromatiales</taxon>
        <taxon>Chromatiaceae</taxon>
        <taxon>Thiorhodovibrio</taxon>
    </lineage>
</organism>
<evidence type="ECO:0000313" key="2">
    <source>
        <dbReference type="Proteomes" id="UP000002964"/>
    </source>
</evidence>
<dbReference type="Gene3D" id="1.25.40.10">
    <property type="entry name" value="Tetratricopeptide repeat domain"/>
    <property type="match status" value="1"/>
</dbReference>
<dbReference type="AlphaFoldDB" id="H8Z2U0"/>
<evidence type="ECO:0000313" key="1">
    <source>
        <dbReference type="EMBL" id="EIC21676.1"/>
    </source>
</evidence>
<sequence length="95" mass="11095">MSLIDEEAFKEMLGQAESGNTEPQLKLGDCYRVGHRLGFDMPLIDGIEPCIYWYQKAAEQGNKNAQRNLYKHYQMGIATDVDKEKAEYWRRKYAE</sequence>
<dbReference type="SUPFAM" id="SSF81901">
    <property type="entry name" value="HCP-like"/>
    <property type="match status" value="1"/>
</dbReference>
<accession>H8Z2U0</accession>
<gene>
    <name evidence="1" type="ORF">Thi970DRAFT_01897</name>
</gene>
<reference evidence="2" key="1">
    <citation type="submission" date="2011-06" db="EMBL/GenBank/DDBJ databases">
        <authorList>
            <consortium name="US DOE Joint Genome Institute (JGI-PGF)"/>
            <person name="Lucas S."/>
            <person name="Han J."/>
            <person name="Lapidus A."/>
            <person name="Cheng J.-F."/>
            <person name="Goodwin L."/>
            <person name="Pitluck S."/>
            <person name="Peters L."/>
            <person name="Land M.L."/>
            <person name="Hauser L."/>
            <person name="Vogl K."/>
            <person name="Liu Z."/>
            <person name="Overmann J."/>
            <person name="Frigaard N.-U."/>
            <person name="Bryant D.A."/>
            <person name="Woyke T.J."/>
        </authorList>
    </citation>
    <scope>NUCLEOTIDE SEQUENCE [LARGE SCALE GENOMIC DNA]</scope>
    <source>
        <strain evidence="2">970</strain>
    </source>
</reference>
<dbReference type="STRING" id="631362.Thi970DRAFT_01897"/>
<dbReference type="HOGENOM" id="CLU_2371861_0_0_6"/>
<proteinExistence type="predicted"/>
<protein>
    <submittedName>
        <fullName evidence="1">Sel1 repeat protein</fullName>
    </submittedName>
</protein>
<dbReference type="InterPro" id="IPR011990">
    <property type="entry name" value="TPR-like_helical_dom_sf"/>
</dbReference>
<dbReference type="OrthoDB" id="8561742at2"/>
<name>H8Z2U0_9GAMM</name>